<dbReference type="Pfam" id="PF03756">
    <property type="entry name" value="AfsA"/>
    <property type="match status" value="1"/>
</dbReference>
<name>A0ABV8CLV0_9GAMM</name>
<evidence type="ECO:0000313" key="2">
    <source>
        <dbReference type="EMBL" id="MFC3912919.1"/>
    </source>
</evidence>
<protein>
    <submittedName>
        <fullName evidence="2">AfsA-related hotdog domain-containing protein</fullName>
    </submittedName>
</protein>
<keyword evidence="3" id="KW-1185">Reference proteome</keyword>
<dbReference type="EMBL" id="JBHSAF010000003">
    <property type="protein sequence ID" value="MFC3912919.1"/>
    <property type="molecule type" value="Genomic_DNA"/>
</dbReference>
<dbReference type="RefSeq" id="WP_377151133.1">
    <property type="nucleotide sequence ID" value="NZ_JBHSAF010000003.1"/>
</dbReference>
<accession>A0ABV8CLV0</accession>
<organism evidence="2 3">
    <name type="scientific">Pseudaeromonas sharmana</name>
    <dbReference type="NCBI Taxonomy" id="328412"/>
    <lineage>
        <taxon>Bacteria</taxon>
        <taxon>Pseudomonadati</taxon>
        <taxon>Pseudomonadota</taxon>
        <taxon>Gammaproteobacteria</taxon>
        <taxon>Aeromonadales</taxon>
        <taxon>Aeromonadaceae</taxon>
        <taxon>Pseudaeromonas</taxon>
    </lineage>
</organism>
<evidence type="ECO:0000259" key="1">
    <source>
        <dbReference type="Pfam" id="PF03756"/>
    </source>
</evidence>
<evidence type="ECO:0000313" key="3">
    <source>
        <dbReference type="Proteomes" id="UP001595692"/>
    </source>
</evidence>
<dbReference type="PROSITE" id="PS51257">
    <property type="entry name" value="PROKAR_LIPOPROTEIN"/>
    <property type="match status" value="1"/>
</dbReference>
<reference evidence="3" key="1">
    <citation type="journal article" date="2019" name="Int. J. Syst. Evol. Microbiol.">
        <title>The Global Catalogue of Microorganisms (GCM) 10K type strain sequencing project: providing services to taxonomists for standard genome sequencing and annotation.</title>
        <authorList>
            <consortium name="The Broad Institute Genomics Platform"/>
            <consortium name="The Broad Institute Genome Sequencing Center for Infectious Disease"/>
            <person name="Wu L."/>
            <person name="Ma J."/>
        </authorList>
    </citation>
    <scope>NUCLEOTIDE SEQUENCE [LARGE SCALE GENOMIC DNA]</scope>
    <source>
        <strain evidence="3">CCUG 54939</strain>
    </source>
</reference>
<gene>
    <name evidence="2" type="ORF">ACFOSS_05505</name>
</gene>
<comment type="caution">
    <text evidence="2">The sequence shown here is derived from an EMBL/GenBank/DDBJ whole genome shotgun (WGS) entry which is preliminary data.</text>
</comment>
<dbReference type="InterPro" id="IPR005509">
    <property type="entry name" value="AfsA_hotdog_dom"/>
</dbReference>
<sequence>MFDLIKPWRFIKNQFANFSGLLSCVIPSCVEKFAMKKIVYVIGDRFINFNGMDGAVLYSDWCILRTGDALRQAIYIPGQGLTTEQAFQILDSSLRIASEEGWQFDWPSLQLASRQQTHKQRPENIIITAPVMAGDCIFESSLVLQRDNELLLDHTTGFHIQGMVFLEATRQVSTAVVDIVYPKGENYYVMHDIHADYLSFAFPIETKIILKLHEEGINDEGNESFVVRLDFIQNGRKIVTTSGRFTAITRQLMLDREQRLAQMTLQKGCRSLQKRLHPAPMLSRV</sequence>
<feature type="domain" description="A-factor biosynthesis hotdog" evidence="1">
    <location>
        <begin position="118"/>
        <end position="246"/>
    </location>
</feature>
<dbReference type="Proteomes" id="UP001595692">
    <property type="component" value="Unassembled WGS sequence"/>
</dbReference>
<proteinExistence type="predicted"/>